<feature type="transmembrane region" description="Helical" evidence="14">
    <location>
        <begin position="167"/>
        <end position="186"/>
    </location>
</feature>
<keyword evidence="5" id="KW-0597">Phosphoprotein</keyword>
<dbReference type="GO" id="GO:0005524">
    <property type="term" value="F:ATP binding"/>
    <property type="evidence" value="ECO:0007669"/>
    <property type="project" value="UniProtKB-KW"/>
</dbReference>
<keyword evidence="6" id="KW-0808">Transferase</keyword>
<keyword evidence="8" id="KW-0547">Nucleotide-binding</keyword>
<keyword evidence="13 14" id="KW-0472">Membrane</keyword>
<dbReference type="InterPro" id="IPR036890">
    <property type="entry name" value="HATPase_C_sf"/>
</dbReference>
<feature type="domain" description="HAMP" evidence="16">
    <location>
        <begin position="188"/>
        <end position="241"/>
    </location>
</feature>
<dbReference type="EMBL" id="FMYM01000016">
    <property type="protein sequence ID" value="SDC77607.1"/>
    <property type="molecule type" value="Genomic_DNA"/>
</dbReference>
<accession>A0A1G6PDU4</accession>
<dbReference type="SUPFAM" id="SSF47384">
    <property type="entry name" value="Homodimeric domain of signal transducing histidine kinase"/>
    <property type="match status" value="1"/>
</dbReference>
<evidence type="ECO:0000256" key="1">
    <source>
        <dbReference type="ARBA" id="ARBA00000085"/>
    </source>
</evidence>
<feature type="domain" description="Histidine kinase" evidence="15">
    <location>
        <begin position="249"/>
        <end position="462"/>
    </location>
</feature>
<evidence type="ECO:0000256" key="12">
    <source>
        <dbReference type="ARBA" id="ARBA00023012"/>
    </source>
</evidence>
<dbReference type="PROSITE" id="PS50885">
    <property type="entry name" value="HAMP"/>
    <property type="match status" value="1"/>
</dbReference>
<reference evidence="18" key="1">
    <citation type="submission" date="2016-09" db="EMBL/GenBank/DDBJ databases">
        <authorList>
            <person name="Varghese N."/>
            <person name="Submissions S."/>
        </authorList>
    </citation>
    <scope>NUCLEOTIDE SEQUENCE [LARGE SCALE GENOMIC DNA]</scope>
    <source>
        <strain evidence="18">25nlg</strain>
    </source>
</reference>
<name>A0A1G6PDU4_9BACI</name>
<evidence type="ECO:0000256" key="5">
    <source>
        <dbReference type="ARBA" id="ARBA00022553"/>
    </source>
</evidence>
<dbReference type="Gene3D" id="3.30.565.10">
    <property type="entry name" value="Histidine kinase-like ATPase, C-terminal domain"/>
    <property type="match status" value="1"/>
</dbReference>
<sequence>MRQWSIRTKVWAGIVVVMLLLVVAVLALLFFLYERLYVDKQLEMMLLEGEALVHIYETEGAQEYFQDRVTWANGSSEETFTYSEDPMVLASGALFEEDTDYHLITLAEREQLLQGETVVVRRAHPRFNQELLGVVLPLIVDERLEGVVFSSLPLADVYEAFSEVQPLLYGMIMLVIVAIAFVGHRVSRRLVDPLLQVKEQAKKMALGDLQARLPTKQSTVEFSELAHAINRLAQALGETEQNRRAFLADVAHELRTPLSYMKGYAEAVTEGVVKTEKGMAIVTKEVARMERLVHDLLDLAQLEGDTYKLREQMLVFAELIREVTATFALRAQQKEVALVLDLDETVIVEGDSDRLQQVIGNLLDNALTYSSVNQTITLKLYREGSSCQLVLADQGSGIPIVDLPAVTERFYRVHKGRSRSDGGTGLGLSIVSQIVAKHQGKFQLQSEEGKGTTAIVTLPMLK</sequence>
<dbReference type="CDD" id="cd06225">
    <property type="entry name" value="HAMP"/>
    <property type="match status" value="1"/>
</dbReference>
<dbReference type="PROSITE" id="PS50109">
    <property type="entry name" value="HIS_KIN"/>
    <property type="match status" value="1"/>
</dbReference>
<dbReference type="InterPro" id="IPR050428">
    <property type="entry name" value="TCS_sensor_his_kinase"/>
</dbReference>
<dbReference type="Pfam" id="PF02518">
    <property type="entry name" value="HATPase_c"/>
    <property type="match status" value="1"/>
</dbReference>
<evidence type="ECO:0000256" key="10">
    <source>
        <dbReference type="ARBA" id="ARBA00022840"/>
    </source>
</evidence>
<dbReference type="InterPro" id="IPR003594">
    <property type="entry name" value="HATPase_dom"/>
</dbReference>
<dbReference type="AlphaFoldDB" id="A0A1G6PDU4"/>
<dbReference type="CDD" id="cd00082">
    <property type="entry name" value="HisKA"/>
    <property type="match status" value="1"/>
</dbReference>
<evidence type="ECO:0000256" key="3">
    <source>
        <dbReference type="ARBA" id="ARBA00012438"/>
    </source>
</evidence>
<dbReference type="InterPro" id="IPR004358">
    <property type="entry name" value="Sig_transdc_His_kin-like_C"/>
</dbReference>
<dbReference type="Gene3D" id="6.10.340.10">
    <property type="match status" value="1"/>
</dbReference>
<dbReference type="SUPFAM" id="SSF158472">
    <property type="entry name" value="HAMP domain-like"/>
    <property type="match status" value="1"/>
</dbReference>
<dbReference type="Pfam" id="PF00672">
    <property type="entry name" value="HAMP"/>
    <property type="match status" value="1"/>
</dbReference>
<evidence type="ECO:0000256" key="7">
    <source>
        <dbReference type="ARBA" id="ARBA00022692"/>
    </source>
</evidence>
<keyword evidence="10" id="KW-0067">ATP-binding</keyword>
<gene>
    <name evidence="17" type="ORF">SAMN05421737_11629</name>
</gene>
<keyword evidence="11 14" id="KW-1133">Transmembrane helix</keyword>
<dbReference type="PANTHER" id="PTHR45436:SF5">
    <property type="entry name" value="SENSOR HISTIDINE KINASE TRCS"/>
    <property type="match status" value="1"/>
</dbReference>
<comment type="subcellular location">
    <subcellularLocation>
        <location evidence="2">Cell membrane</location>
        <topology evidence="2">Multi-pass membrane protein</topology>
    </subcellularLocation>
</comment>
<keyword evidence="4" id="KW-1003">Cell membrane</keyword>
<proteinExistence type="predicted"/>
<evidence type="ECO:0000259" key="16">
    <source>
        <dbReference type="PROSITE" id="PS50885"/>
    </source>
</evidence>
<dbReference type="SMART" id="SM00388">
    <property type="entry name" value="HisKA"/>
    <property type="match status" value="1"/>
</dbReference>
<feature type="transmembrane region" description="Helical" evidence="14">
    <location>
        <begin position="12"/>
        <end position="33"/>
    </location>
</feature>
<dbReference type="PANTHER" id="PTHR45436">
    <property type="entry name" value="SENSOR HISTIDINE KINASE YKOH"/>
    <property type="match status" value="1"/>
</dbReference>
<dbReference type="CDD" id="cd00075">
    <property type="entry name" value="HATPase"/>
    <property type="match status" value="1"/>
</dbReference>
<evidence type="ECO:0000259" key="15">
    <source>
        <dbReference type="PROSITE" id="PS50109"/>
    </source>
</evidence>
<keyword evidence="7 14" id="KW-0812">Transmembrane</keyword>
<dbReference type="EC" id="2.7.13.3" evidence="3"/>
<organism evidence="17 18">
    <name type="scientific">Shouchella lonarensis</name>
    <dbReference type="NCBI Taxonomy" id="1464122"/>
    <lineage>
        <taxon>Bacteria</taxon>
        <taxon>Bacillati</taxon>
        <taxon>Bacillota</taxon>
        <taxon>Bacilli</taxon>
        <taxon>Bacillales</taxon>
        <taxon>Bacillaceae</taxon>
        <taxon>Shouchella</taxon>
    </lineage>
</organism>
<evidence type="ECO:0000256" key="4">
    <source>
        <dbReference type="ARBA" id="ARBA00022475"/>
    </source>
</evidence>
<dbReference type="STRING" id="1464122.SAMN05421737_11629"/>
<dbReference type="InterPro" id="IPR003660">
    <property type="entry name" value="HAMP_dom"/>
</dbReference>
<evidence type="ECO:0000256" key="9">
    <source>
        <dbReference type="ARBA" id="ARBA00022777"/>
    </source>
</evidence>
<dbReference type="GO" id="GO:0005886">
    <property type="term" value="C:plasma membrane"/>
    <property type="evidence" value="ECO:0007669"/>
    <property type="project" value="UniProtKB-SubCell"/>
</dbReference>
<evidence type="ECO:0000256" key="14">
    <source>
        <dbReference type="SAM" id="Phobius"/>
    </source>
</evidence>
<keyword evidence="18" id="KW-1185">Reference proteome</keyword>
<evidence type="ECO:0000256" key="6">
    <source>
        <dbReference type="ARBA" id="ARBA00022679"/>
    </source>
</evidence>
<evidence type="ECO:0000256" key="2">
    <source>
        <dbReference type="ARBA" id="ARBA00004651"/>
    </source>
</evidence>
<dbReference type="InterPro" id="IPR003661">
    <property type="entry name" value="HisK_dim/P_dom"/>
</dbReference>
<evidence type="ECO:0000256" key="13">
    <source>
        <dbReference type="ARBA" id="ARBA00023136"/>
    </source>
</evidence>
<evidence type="ECO:0000313" key="17">
    <source>
        <dbReference type="EMBL" id="SDC77607.1"/>
    </source>
</evidence>
<dbReference type="SMART" id="SM00304">
    <property type="entry name" value="HAMP"/>
    <property type="match status" value="1"/>
</dbReference>
<dbReference type="InterPro" id="IPR036097">
    <property type="entry name" value="HisK_dim/P_sf"/>
</dbReference>
<dbReference type="Proteomes" id="UP000242662">
    <property type="component" value="Unassembled WGS sequence"/>
</dbReference>
<dbReference type="GO" id="GO:0000155">
    <property type="term" value="F:phosphorelay sensor kinase activity"/>
    <property type="evidence" value="ECO:0007669"/>
    <property type="project" value="InterPro"/>
</dbReference>
<dbReference type="Pfam" id="PF00512">
    <property type="entry name" value="HisKA"/>
    <property type="match status" value="1"/>
</dbReference>
<comment type="catalytic activity">
    <reaction evidence="1">
        <text>ATP + protein L-histidine = ADP + protein N-phospho-L-histidine.</text>
        <dbReference type="EC" id="2.7.13.3"/>
    </reaction>
</comment>
<dbReference type="RefSeq" id="WP_090776728.1">
    <property type="nucleotide sequence ID" value="NZ_FMYM01000016.1"/>
</dbReference>
<dbReference type="Gene3D" id="1.10.287.130">
    <property type="match status" value="1"/>
</dbReference>
<keyword evidence="12" id="KW-0902">Two-component regulatory system</keyword>
<dbReference type="PRINTS" id="PR00344">
    <property type="entry name" value="BCTRLSENSOR"/>
</dbReference>
<dbReference type="SMART" id="SM00387">
    <property type="entry name" value="HATPase_c"/>
    <property type="match status" value="1"/>
</dbReference>
<dbReference type="FunFam" id="1.10.287.130:FF:000001">
    <property type="entry name" value="Two-component sensor histidine kinase"/>
    <property type="match status" value="1"/>
</dbReference>
<protein>
    <recommendedName>
        <fullName evidence="3">histidine kinase</fullName>
        <ecNumber evidence="3">2.7.13.3</ecNumber>
    </recommendedName>
</protein>
<evidence type="ECO:0000313" key="18">
    <source>
        <dbReference type="Proteomes" id="UP000242662"/>
    </source>
</evidence>
<evidence type="ECO:0000256" key="11">
    <source>
        <dbReference type="ARBA" id="ARBA00022989"/>
    </source>
</evidence>
<dbReference type="InterPro" id="IPR005467">
    <property type="entry name" value="His_kinase_dom"/>
</dbReference>
<dbReference type="OrthoDB" id="3436at2"/>
<dbReference type="SUPFAM" id="SSF55874">
    <property type="entry name" value="ATPase domain of HSP90 chaperone/DNA topoisomerase II/histidine kinase"/>
    <property type="match status" value="1"/>
</dbReference>
<evidence type="ECO:0000256" key="8">
    <source>
        <dbReference type="ARBA" id="ARBA00022741"/>
    </source>
</evidence>
<dbReference type="FunFam" id="3.30.565.10:FF:000006">
    <property type="entry name" value="Sensor histidine kinase WalK"/>
    <property type="match status" value="1"/>
</dbReference>
<keyword evidence="9" id="KW-0418">Kinase</keyword>